<name>A0ABN9L1H1_9NEOB</name>
<dbReference type="SUPFAM" id="SSF46689">
    <property type="entry name" value="Homeodomain-like"/>
    <property type="match status" value="2"/>
</dbReference>
<feature type="compositionally biased region" description="Polar residues" evidence="11">
    <location>
        <begin position="19"/>
        <end position="35"/>
    </location>
</feature>
<keyword evidence="8 9" id="KW-0539">Nucleus</keyword>
<evidence type="ECO:0000256" key="4">
    <source>
        <dbReference type="ARBA" id="ARBA00022771"/>
    </source>
</evidence>
<feature type="region of interest" description="Disordered" evidence="11">
    <location>
        <begin position="88"/>
        <end position="114"/>
    </location>
</feature>
<dbReference type="Pfam" id="PF00046">
    <property type="entry name" value="Homeodomain"/>
    <property type="match status" value="2"/>
</dbReference>
<dbReference type="PANTHER" id="PTHR45891">
    <property type="entry name" value="ZINC FINGER HOMEOBOX PROTEIN"/>
    <property type="match status" value="1"/>
</dbReference>
<keyword evidence="6 9" id="KW-0238">DNA-binding</keyword>
<dbReference type="EMBL" id="CAUEEQ010007179">
    <property type="protein sequence ID" value="CAJ0930739.1"/>
    <property type="molecule type" value="Genomic_DNA"/>
</dbReference>
<proteinExistence type="predicted"/>
<feature type="domain" description="Homeobox" evidence="12">
    <location>
        <begin position="111"/>
        <end position="171"/>
    </location>
</feature>
<accession>A0ABN9L1H1</accession>
<evidence type="ECO:0000313" key="14">
    <source>
        <dbReference type="Proteomes" id="UP001176940"/>
    </source>
</evidence>
<dbReference type="PROSITE" id="PS50071">
    <property type="entry name" value="HOMEOBOX_2"/>
    <property type="match status" value="2"/>
</dbReference>
<dbReference type="InterPro" id="IPR036236">
    <property type="entry name" value="Znf_C2H2_sf"/>
</dbReference>
<keyword evidence="7 9" id="KW-0371">Homeobox</keyword>
<dbReference type="PROSITE" id="PS00027">
    <property type="entry name" value="HOMEOBOX_1"/>
    <property type="match status" value="1"/>
</dbReference>
<dbReference type="Gene3D" id="1.10.10.60">
    <property type="entry name" value="Homeodomain-like"/>
    <property type="match status" value="2"/>
</dbReference>
<dbReference type="CDD" id="cd00086">
    <property type="entry name" value="homeodomain"/>
    <property type="match status" value="2"/>
</dbReference>
<organism evidence="13 14">
    <name type="scientific">Ranitomeya imitator</name>
    <name type="common">mimic poison frog</name>
    <dbReference type="NCBI Taxonomy" id="111125"/>
    <lineage>
        <taxon>Eukaryota</taxon>
        <taxon>Metazoa</taxon>
        <taxon>Chordata</taxon>
        <taxon>Craniata</taxon>
        <taxon>Vertebrata</taxon>
        <taxon>Euteleostomi</taxon>
        <taxon>Amphibia</taxon>
        <taxon>Batrachia</taxon>
        <taxon>Anura</taxon>
        <taxon>Neobatrachia</taxon>
        <taxon>Hyloidea</taxon>
        <taxon>Dendrobatidae</taxon>
        <taxon>Dendrobatinae</taxon>
        <taxon>Ranitomeya</taxon>
    </lineage>
</organism>
<evidence type="ECO:0000256" key="10">
    <source>
        <dbReference type="RuleBase" id="RU000682"/>
    </source>
</evidence>
<dbReference type="Proteomes" id="UP001176940">
    <property type="component" value="Unassembled WGS sequence"/>
</dbReference>
<keyword evidence="3" id="KW-0677">Repeat</keyword>
<evidence type="ECO:0000259" key="12">
    <source>
        <dbReference type="PROSITE" id="PS50071"/>
    </source>
</evidence>
<evidence type="ECO:0000256" key="9">
    <source>
        <dbReference type="PROSITE-ProRule" id="PRU00108"/>
    </source>
</evidence>
<feature type="DNA-binding region" description="Homeobox" evidence="9">
    <location>
        <begin position="463"/>
        <end position="522"/>
    </location>
</feature>
<feature type="region of interest" description="Disordered" evidence="11">
    <location>
        <begin position="424"/>
        <end position="459"/>
    </location>
</feature>
<feature type="compositionally biased region" description="Polar residues" evidence="11">
    <location>
        <begin position="42"/>
        <end position="64"/>
    </location>
</feature>
<feature type="region of interest" description="Disordered" evidence="11">
    <location>
        <begin position="169"/>
        <end position="199"/>
    </location>
</feature>
<comment type="subcellular location">
    <subcellularLocation>
        <location evidence="1 9 10">Nucleus</location>
    </subcellularLocation>
</comment>
<evidence type="ECO:0000256" key="5">
    <source>
        <dbReference type="ARBA" id="ARBA00022833"/>
    </source>
</evidence>
<feature type="compositionally biased region" description="Acidic residues" evidence="11">
    <location>
        <begin position="1"/>
        <end position="13"/>
    </location>
</feature>
<keyword evidence="5" id="KW-0862">Zinc</keyword>
<dbReference type="InterPro" id="IPR017970">
    <property type="entry name" value="Homeobox_CS"/>
</dbReference>
<evidence type="ECO:0000256" key="1">
    <source>
        <dbReference type="ARBA" id="ARBA00004123"/>
    </source>
</evidence>
<keyword evidence="14" id="KW-1185">Reference proteome</keyword>
<comment type="caution">
    <text evidence="13">The sequence shown here is derived from an EMBL/GenBank/DDBJ whole genome shotgun (WGS) entry which is preliminary data.</text>
</comment>
<dbReference type="SUPFAM" id="SSF57667">
    <property type="entry name" value="beta-beta-alpha zinc fingers"/>
    <property type="match status" value="1"/>
</dbReference>
<evidence type="ECO:0000256" key="8">
    <source>
        <dbReference type="ARBA" id="ARBA00023242"/>
    </source>
</evidence>
<dbReference type="InterPro" id="IPR001356">
    <property type="entry name" value="HD"/>
</dbReference>
<keyword evidence="4" id="KW-0863">Zinc-finger</keyword>
<dbReference type="InterPro" id="IPR051968">
    <property type="entry name" value="ZnFinger_Homeobox_TR"/>
</dbReference>
<reference evidence="13" key="1">
    <citation type="submission" date="2023-07" db="EMBL/GenBank/DDBJ databases">
        <authorList>
            <person name="Stuckert A."/>
        </authorList>
    </citation>
    <scope>NUCLEOTIDE SEQUENCE</scope>
</reference>
<evidence type="ECO:0000256" key="11">
    <source>
        <dbReference type="SAM" id="MobiDB-lite"/>
    </source>
</evidence>
<keyword evidence="2" id="KW-0479">Metal-binding</keyword>
<protein>
    <recommendedName>
        <fullName evidence="12">Homeobox domain-containing protein</fullName>
    </recommendedName>
</protein>
<feature type="domain" description="Homeobox" evidence="12">
    <location>
        <begin position="461"/>
        <end position="521"/>
    </location>
</feature>
<gene>
    <name evidence="13" type="ORF">RIMI_LOCUS4457884</name>
</gene>
<feature type="region of interest" description="Disordered" evidence="11">
    <location>
        <begin position="577"/>
        <end position="599"/>
    </location>
</feature>
<evidence type="ECO:0000256" key="3">
    <source>
        <dbReference type="ARBA" id="ARBA00022737"/>
    </source>
</evidence>
<dbReference type="SMART" id="SM00389">
    <property type="entry name" value="HOX"/>
    <property type="match status" value="2"/>
</dbReference>
<feature type="DNA-binding region" description="Homeobox" evidence="9">
    <location>
        <begin position="113"/>
        <end position="172"/>
    </location>
</feature>
<evidence type="ECO:0000256" key="6">
    <source>
        <dbReference type="ARBA" id="ARBA00023125"/>
    </source>
</evidence>
<evidence type="ECO:0000256" key="7">
    <source>
        <dbReference type="ARBA" id="ARBA00023155"/>
    </source>
</evidence>
<evidence type="ECO:0000313" key="13">
    <source>
        <dbReference type="EMBL" id="CAJ0930739.1"/>
    </source>
</evidence>
<feature type="compositionally biased region" description="Low complexity" evidence="11">
    <location>
        <begin position="428"/>
        <end position="451"/>
    </location>
</feature>
<feature type="region of interest" description="Disordered" evidence="11">
    <location>
        <begin position="1"/>
        <end position="64"/>
    </location>
</feature>
<dbReference type="InterPro" id="IPR009057">
    <property type="entry name" value="Homeodomain-like_sf"/>
</dbReference>
<evidence type="ECO:0000256" key="2">
    <source>
        <dbReference type="ARBA" id="ARBA00022723"/>
    </source>
</evidence>
<dbReference type="PANTHER" id="PTHR45891:SF1">
    <property type="entry name" value="ZINC FINGER HOMEOBOX PROTEIN 2"/>
    <property type="match status" value="1"/>
</dbReference>
<sequence>MQEIESDNVEEQEPITPGTKGSISSPIMNEGITQTDEIDQPAEQNEPCNLTSSTDQKQAKSLTNSGHLSAPLMDLSLLIPVGTGDVACPRKRKHEEESLSPTGSDGGDEPPRDKRLRTTILPEQLDILHRWYLQDSNPTRSTLERISLEVGLKKRVVQVWFQNTRARERKGQYRGGIPSSVSAPKQQDDSPNEGSKRDGINFCYNSPPSQVVPQLPAKTGLSTVQTSCSLILPTKPPPSCSVTTPVTKPLVSPTQALSGIINATQVLPSLVNPSQALNNLANAQALPGYVNSPQALSGLVSPNQTFTGLVNPAHVLSSFVSTSQPSQGLLLASFTAKPATTILMSSTPEIKLHTSASQQVTAQSSGGQSAELEKTLTTPFPEVLDSSKVINSEQQTTENQTLEIQSINSQKCVDEKGAPKIMESLMHSPQGGDISDSSSSDPGPSSPGKGSFNSEGLLGSSGARRYRTQMSSLQLRILKACYAEYRTPSMQECDCLGGEIGLQKRVVQVWFQNARAKEKKAKLQGLVGSGSTNDGPSPTECTHCNIKYGPTILCRAHIFSRQHIARLRVSIQQQLKEESRYRDTHPSGGAAPVSESKPASQILNFQSPTTVTPQIQRLTPLLMPGQGIPAPIGGLATFNTALCFSALAVSTAAGKQSGDVTALLSGCSVLTARAEKQSAEDRQREDIAESVSHTPIQRCLRGVQRRNKVLDFLPRPATAQQGPDRCCLSHWTISLARTLQRHGSLAISSSVTVP</sequence>